<name>A0A4Q4TCD5_9PEZI</name>
<protein>
    <submittedName>
        <fullName evidence="2">Uncharacterized protein</fullName>
    </submittedName>
</protein>
<dbReference type="Pfam" id="PF12824">
    <property type="entry name" value="MRP-L20"/>
    <property type="match status" value="1"/>
</dbReference>
<reference evidence="2 3" key="1">
    <citation type="submission" date="2018-06" db="EMBL/GenBank/DDBJ databases">
        <title>Complete Genomes of Monosporascus.</title>
        <authorList>
            <person name="Robinson A.J."/>
            <person name="Natvig D.O."/>
        </authorList>
    </citation>
    <scope>NUCLEOTIDE SEQUENCE [LARGE SCALE GENOMIC DNA]</scope>
    <source>
        <strain evidence="2 3">CBS 110550</strain>
    </source>
</reference>
<organism evidence="2 3">
    <name type="scientific">Monosporascus ibericus</name>
    <dbReference type="NCBI Taxonomy" id="155417"/>
    <lineage>
        <taxon>Eukaryota</taxon>
        <taxon>Fungi</taxon>
        <taxon>Dikarya</taxon>
        <taxon>Ascomycota</taxon>
        <taxon>Pezizomycotina</taxon>
        <taxon>Sordariomycetes</taxon>
        <taxon>Xylariomycetidae</taxon>
        <taxon>Xylariales</taxon>
        <taxon>Xylariales incertae sedis</taxon>
        <taxon>Monosporascus</taxon>
    </lineage>
</organism>
<feature type="compositionally biased region" description="Low complexity" evidence="1">
    <location>
        <begin position="102"/>
        <end position="120"/>
    </location>
</feature>
<sequence length="228" mass="25137">MEVRPLLKPLSALATSTTTTAAAACNITRAVAGQRRQQSTASRTKKALKIPPHPSFLTPPSGASHVVFNPPPSAPSVYHTPFKFLPKSDPRRQANLAQLLLRNASSPSPTPSSSSTSSTSQDPTAELPPTLTADEQERSQPRRNVTREQVEEMRALRAEDPVTWSVHKLAARFGCTPWFVMMCCKSSAEHRAAERARKEAIRARWGPGRAMAREERRKRKALLLRGEL</sequence>
<dbReference type="PANTHER" id="PTHR28266:SF1">
    <property type="entry name" value="LARGE RIBOSOMAL SUBUNIT PROTEIN ML58"/>
    <property type="match status" value="1"/>
</dbReference>
<feature type="region of interest" description="Disordered" evidence="1">
    <location>
        <begin position="33"/>
        <end position="68"/>
    </location>
</feature>
<dbReference type="GO" id="GO:0003735">
    <property type="term" value="F:structural constituent of ribosome"/>
    <property type="evidence" value="ECO:0007669"/>
    <property type="project" value="TreeGrafter"/>
</dbReference>
<dbReference type="PROSITE" id="PS51257">
    <property type="entry name" value="PROKAR_LIPOPROTEIN"/>
    <property type="match status" value="1"/>
</dbReference>
<feature type="compositionally biased region" description="Basic and acidic residues" evidence="1">
    <location>
        <begin position="135"/>
        <end position="148"/>
    </location>
</feature>
<dbReference type="EMBL" id="QJNU01000215">
    <property type="protein sequence ID" value="RYP04325.1"/>
    <property type="molecule type" value="Genomic_DNA"/>
</dbReference>
<dbReference type="AlphaFoldDB" id="A0A4Q4TCD5"/>
<dbReference type="GO" id="GO:0005762">
    <property type="term" value="C:mitochondrial large ribosomal subunit"/>
    <property type="evidence" value="ECO:0007669"/>
    <property type="project" value="TreeGrafter"/>
</dbReference>
<keyword evidence="3" id="KW-1185">Reference proteome</keyword>
<evidence type="ECO:0000256" key="1">
    <source>
        <dbReference type="SAM" id="MobiDB-lite"/>
    </source>
</evidence>
<dbReference type="Proteomes" id="UP000293360">
    <property type="component" value="Unassembled WGS sequence"/>
</dbReference>
<evidence type="ECO:0000313" key="2">
    <source>
        <dbReference type="EMBL" id="RYP04325.1"/>
    </source>
</evidence>
<dbReference type="PANTHER" id="PTHR28266">
    <property type="entry name" value="54S RIBOSOMAL PROTEIN L20, MITOCHONDRIAL"/>
    <property type="match status" value="1"/>
</dbReference>
<gene>
    <name evidence="2" type="ORF">DL764_004518</name>
</gene>
<comment type="caution">
    <text evidence="2">The sequence shown here is derived from an EMBL/GenBank/DDBJ whole genome shotgun (WGS) entry which is preliminary data.</text>
</comment>
<dbReference type="OrthoDB" id="6021263at2759"/>
<dbReference type="STRING" id="155417.A0A4Q4TCD5"/>
<dbReference type="InterPro" id="IPR024388">
    <property type="entry name" value="Ribosomal_mL58"/>
</dbReference>
<proteinExistence type="predicted"/>
<evidence type="ECO:0000313" key="3">
    <source>
        <dbReference type="Proteomes" id="UP000293360"/>
    </source>
</evidence>
<accession>A0A4Q4TCD5</accession>
<feature type="region of interest" description="Disordered" evidence="1">
    <location>
        <begin position="102"/>
        <end position="148"/>
    </location>
</feature>